<dbReference type="EMBL" id="FNJW01000008">
    <property type="protein sequence ID" value="SDQ24567.1"/>
    <property type="molecule type" value="Genomic_DNA"/>
</dbReference>
<feature type="domain" description="General stress protein 17M-like" evidence="2">
    <location>
        <begin position="6"/>
        <end position="99"/>
    </location>
</feature>
<dbReference type="InterPro" id="IPR025889">
    <property type="entry name" value="GSP17M-like_dom"/>
</dbReference>
<protein>
    <submittedName>
        <fullName evidence="3">Heat induced stress protein YflT</fullName>
    </submittedName>
</protein>
<reference evidence="4" key="1">
    <citation type="submission" date="2016-10" db="EMBL/GenBank/DDBJ databases">
        <authorList>
            <person name="Varghese N."/>
            <person name="Submissions S."/>
        </authorList>
    </citation>
    <scope>NUCLEOTIDE SEQUENCE [LARGE SCALE GENOMIC DNA]</scope>
    <source>
        <strain evidence="4">MPL-11</strain>
    </source>
</reference>
<feature type="compositionally biased region" description="Basic and acidic residues" evidence="1">
    <location>
        <begin position="149"/>
        <end position="159"/>
    </location>
</feature>
<accession>A0A1H0ZAU9</accession>
<dbReference type="AlphaFoldDB" id="A0A1H0ZAU9"/>
<gene>
    <name evidence="3" type="ORF">SAMN04487752_1415</name>
</gene>
<evidence type="ECO:0000313" key="4">
    <source>
        <dbReference type="Proteomes" id="UP000199481"/>
    </source>
</evidence>
<proteinExistence type="predicted"/>
<dbReference type="Proteomes" id="UP000199481">
    <property type="component" value="Unassembled WGS sequence"/>
</dbReference>
<dbReference type="RefSeq" id="WP_035020367.1">
    <property type="nucleotide sequence ID" value="NZ_CP084916.1"/>
</dbReference>
<evidence type="ECO:0000313" key="3">
    <source>
        <dbReference type="EMBL" id="SDQ24567.1"/>
    </source>
</evidence>
<sequence length="167" mass="18605">MKKIQAAYSTIEETTAKVEQLLQEGYRSDNITVVAKKEKIEAIKSLTIAEVETVDTTEESSSVWEKVKHGFSNEEDSPLKKYHFSKKQTEEYTKAIKDGEYVVIIDDDTDHEDEDRKQQVIPIAPAGSNTNSGYGSIPIIPGVGVNPRTTKEDPEKDNFNDSTLPPG</sequence>
<organism evidence="3 4">
    <name type="scientific">Carnobacterium viridans</name>
    <dbReference type="NCBI Taxonomy" id="174587"/>
    <lineage>
        <taxon>Bacteria</taxon>
        <taxon>Bacillati</taxon>
        <taxon>Bacillota</taxon>
        <taxon>Bacilli</taxon>
        <taxon>Lactobacillales</taxon>
        <taxon>Carnobacteriaceae</taxon>
        <taxon>Carnobacterium</taxon>
    </lineage>
</organism>
<dbReference type="OrthoDB" id="2157584at2"/>
<name>A0A1H0ZAU9_9LACT</name>
<feature type="region of interest" description="Disordered" evidence="1">
    <location>
        <begin position="110"/>
        <end position="167"/>
    </location>
</feature>
<feature type="region of interest" description="Disordered" evidence="1">
    <location>
        <begin position="57"/>
        <end position="77"/>
    </location>
</feature>
<dbReference type="Pfam" id="PF11181">
    <property type="entry name" value="YflT"/>
    <property type="match status" value="1"/>
</dbReference>
<evidence type="ECO:0000259" key="2">
    <source>
        <dbReference type="Pfam" id="PF11181"/>
    </source>
</evidence>
<evidence type="ECO:0000256" key="1">
    <source>
        <dbReference type="SAM" id="MobiDB-lite"/>
    </source>
</evidence>
<keyword evidence="4" id="KW-1185">Reference proteome</keyword>